<dbReference type="Proteomes" id="UP000285839">
    <property type="component" value="Unassembled WGS sequence"/>
</dbReference>
<keyword evidence="1" id="KW-0812">Transmembrane</keyword>
<dbReference type="AlphaFoldDB" id="A0A412EU88"/>
<reference evidence="4 5" key="1">
    <citation type="submission" date="2018-08" db="EMBL/GenBank/DDBJ databases">
        <title>A genome reference for cultivated species of the human gut microbiota.</title>
        <authorList>
            <person name="Zou Y."/>
            <person name="Xue W."/>
            <person name="Luo G."/>
        </authorList>
    </citation>
    <scope>NUCLEOTIDE SEQUENCE [LARGE SCALE GENOMIC DNA]</scope>
    <source>
        <strain evidence="3 5">AF25-21</strain>
        <strain evidence="2 4">AF29-2BH</strain>
    </source>
</reference>
<accession>A0A412EU88</accession>
<protein>
    <submittedName>
        <fullName evidence="3">Uncharacterized protein</fullName>
    </submittedName>
</protein>
<name>A0A412EU88_9FIRM</name>
<dbReference type="EMBL" id="QRUH01000002">
    <property type="protein sequence ID" value="RGR50705.1"/>
    <property type="molecule type" value="Genomic_DNA"/>
</dbReference>
<keyword evidence="1" id="KW-0472">Membrane</keyword>
<proteinExistence type="predicted"/>
<evidence type="ECO:0000313" key="5">
    <source>
        <dbReference type="Proteomes" id="UP000285839"/>
    </source>
</evidence>
<dbReference type="EMBL" id="QRSS01000005">
    <property type="protein sequence ID" value="RGQ05930.1"/>
    <property type="molecule type" value="Genomic_DNA"/>
</dbReference>
<comment type="caution">
    <text evidence="3">The sequence shown here is derived from an EMBL/GenBank/DDBJ whole genome shotgun (WGS) entry which is preliminary data.</text>
</comment>
<evidence type="ECO:0000313" key="4">
    <source>
        <dbReference type="Proteomes" id="UP000283585"/>
    </source>
</evidence>
<gene>
    <name evidence="3" type="ORF">DWY46_04785</name>
    <name evidence="2" type="ORF">DWZ12_05530</name>
</gene>
<sequence>MNENEIMEQTNETVNDVNEVKETGNDSYGIGILVVGAFALGGAAVVGAKKAYRWFKDRKHKPEVVDGDIKCVNDEDVQEEESENK</sequence>
<feature type="transmembrane region" description="Helical" evidence="1">
    <location>
        <begin position="28"/>
        <end position="48"/>
    </location>
</feature>
<evidence type="ECO:0000313" key="2">
    <source>
        <dbReference type="EMBL" id="RGQ05930.1"/>
    </source>
</evidence>
<evidence type="ECO:0000313" key="3">
    <source>
        <dbReference type="EMBL" id="RGR50705.1"/>
    </source>
</evidence>
<dbReference type="RefSeq" id="WP_118031232.1">
    <property type="nucleotide sequence ID" value="NZ_QRSS01000005.1"/>
</dbReference>
<keyword evidence="1" id="KW-1133">Transmembrane helix</keyword>
<organism evidence="3 5">
    <name type="scientific">Blautia obeum</name>
    <dbReference type="NCBI Taxonomy" id="40520"/>
    <lineage>
        <taxon>Bacteria</taxon>
        <taxon>Bacillati</taxon>
        <taxon>Bacillota</taxon>
        <taxon>Clostridia</taxon>
        <taxon>Lachnospirales</taxon>
        <taxon>Lachnospiraceae</taxon>
        <taxon>Blautia</taxon>
    </lineage>
</organism>
<evidence type="ECO:0000256" key="1">
    <source>
        <dbReference type="SAM" id="Phobius"/>
    </source>
</evidence>
<dbReference type="Proteomes" id="UP000283585">
    <property type="component" value="Unassembled WGS sequence"/>
</dbReference>